<dbReference type="AlphaFoldDB" id="A0A0N4VJ41"/>
<organism evidence="3">
    <name type="scientific">Enterobius vermicularis</name>
    <name type="common">Human pinworm</name>
    <dbReference type="NCBI Taxonomy" id="51028"/>
    <lineage>
        <taxon>Eukaryota</taxon>
        <taxon>Metazoa</taxon>
        <taxon>Ecdysozoa</taxon>
        <taxon>Nematoda</taxon>
        <taxon>Chromadorea</taxon>
        <taxon>Rhabditida</taxon>
        <taxon>Spirurina</taxon>
        <taxon>Oxyuridomorpha</taxon>
        <taxon>Oxyuroidea</taxon>
        <taxon>Oxyuridae</taxon>
        <taxon>Enterobius</taxon>
    </lineage>
</organism>
<evidence type="ECO:0000313" key="3">
    <source>
        <dbReference type="WBParaSite" id="EVEC_0001086201-mRNA-1"/>
    </source>
</evidence>
<dbReference type="WBParaSite" id="EVEC_0001086201-mRNA-1">
    <property type="protein sequence ID" value="EVEC_0001086201-mRNA-1"/>
    <property type="gene ID" value="EVEC_0001086201"/>
</dbReference>
<name>A0A0N4VJ41_ENTVE</name>
<accession>A0A0N4VJ41</accession>
<keyword evidence="2" id="KW-1185">Reference proteome</keyword>
<reference evidence="3" key="1">
    <citation type="submission" date="2017-02" db="UniProtKB">
        <authorList>
            <consortium name="WormBaseParasite"/>
        </authorList>
    </citation>
    <scope>IDENTIFICATION</scope>
</reference>
<evidence type="ECO:0000313" key="2">
    <source>
        <dbReference type="Proteomes" id="UP000274131"/>
    </source>
</evidence>
<dbReference type="Proteomes" id="UP000274131">
    <property type="component" value="Unassembled WGS sequence"/>
</dbReference>
<evidence type="ECO:0000313" key="1">
    <source>
        <dbReference type="EMBL" id="VDD95436.1"/>
    </source>
</evidence>
<protein>
    <submittedName>
        <fullName evidence="3">PAZ domain-containing protein</fullName>
    </submittedName>
</protein>
<dbReference type="EMBL" id="UXUI01010615">
    <property type="protein sequence ID" value="VDD95436.1"/>
    <property type="molecule type" value="Genomic_DNA"/>
</dbReference>
<reference evidence="1 2" key="2">
    <citation type="submission" date="2018-10" db="EMBL/GenBank/DDBJ databases">
        <authorList>
            <consortium name="Pathogen Informatics"/>
        </authorList>
    </citation>
    <scope>NUCLEOTIDE SEQUENCE [LARGE SCALE GENOMIC DNA]</scope>
</reference>
<gene>
    <name evidence="1" type="ORF">EVEC_LOCUS10187</name>
</gene>
<proteinExistence type="predicted"/>
<sequence>MVGELNKYVLIPNDRIQQDFIRFPLSAMRSSFKAEYRPLRTSQQNIYDVATPCFNGETALAHCAFDGDYKQNELAAVLETELFYMNGQQPAVYNVALPVGHNGASQLPFIIQSPQFYVKDRMNKSTVVGGNKLTVSNSNITLPCVPTVRIAQNPQFGNAQHRNLISLTATPPTTSGSLPKGRGKHNIIQESHGALGTINTRKVQNVINTKNAKSQNLAKDLGRPKLSHNLKKSPNCLVTRFLIRGFALVYLEMFVAENRSS</sequence>